<sequence length="280" mass="31741">MMNLTKLIYLGVFFILFLSSSKTYGQRVIVKRPARTVVVAPSPAFRVIRPFPAPRVRVTTVVPSGAVIITYGGIPYSYYGGVYYRYYGGQYIIVTPPVGMQVNTLPVEFDKILVDKTLYYYADGVFYLPIDKQYEIVDAPIDAIIYSLPKETQKVSIDNVTYYSYNKTLYLKIQTQGGRAYKVMGTAPENAVSQPEQYTTIEVDDTTYYFSEGVFYILLDGQYKIVGPPKNAIVWDLPQNLQELVIDDKTLYAYKNVLYSKVETDANDTAYKIIGELSTD</sequence>
<gene>
    <name evidence="1" type="ORF">GN138_09300</name>
</gene>
<reference evidence="1 2" key="1">
    <citation type="submission" date="2019-12" db="EMBL/GenBank/DDBJ databases">
        <authorList>
            <person name="Li J."/>
        </authorList>
    </citation>
    <scope>NUCLEOTIDE SEQUENCE [LARGE SCALE GENOMIC DNA]</scope>
    <source>
        <strain evidence="1 2">HL2-2</strain>
    </source>
</reference>
<dbReference type="EMBL" id="WOWS01000003">
    <property type="protein sequence ID" value="MUU78639.1"/>
    <property type="molecule type" value="Genomic_DNA"/>
</dbReference>
<dbReference type="InterPro" id="IPR045398">
    <property type="entry name" value="DUF6515"/>
</dbReference>
<evidence type="ECO:0000313" key="1">
    <source>
        <dbReference type="EMBL" id="MUU78639.1"/>
    </source>
</evidence>
<dbReference type="AlphaFoldDB" id="A0A6L6U9E1"/>
<dbReference type="Proteomes" id="UP000478208">
    <property type="component" value="Unassembled WGS sequence"/>
</dbReference>
<dbReference type="Pfam" id="PF20125">
    <property type="entry name" value="DUF6515"/>
    <property type="match status" value="2"/>
</dbReference>
<proteinExistence type="predicted"/>
<organism evidence="1 2">
    <name type="scientific">Winogradskyella endarachnes</name>
    <dbReference type="NCBI Taxonomy" id="2681965"/>
    <lineage>
        <taxon>Bacteria</taxon>
        <taxon>Pseudomonadati</taxon>
        <taxon>Bacteroidota</taxon>
        <taxon>Flavobacteriia</taxon>
        <taxon>Flavobacteriales</taxon>
        <taxon>Flavobacteriaceae</taxon>
        <taxon>Winogradskyella</taxon>
    </lineage>
</organism>
<comment type="caution">
    <text evidence="1">The sequence shown here is derived from an EMBL/GenBank/DDBJ whole genome shotgun (WGS) entry which is preliminary data.</text>
</comment>
<keyword evidence="2" id="KW-1185">Reference proteome</keyword>
<dbReference type="RefSeq" id="WP_157363527.1">
    <property type="nucleotide sequence ID" value="NZ_WOWS01000003.1"/>
</dbReference>
<evidence type="ECO:0000313" key="2">
    <source>
        <dbReference type="Proteomes" id="UP000478208"/>
    </source>
</evidence>
<protein>
    <submittedName>
        <fullName evidence="1">Uncharacterized protein</fullName>
    </submittedName>
</protein>
<accession>A0A6L6U9E1</accession>
<name>A0A6L6U9E1_9FLAO</name>